<dbReference type="eggNOG" id="KOG4035">
    <property type="taxonomic scope" value="Eukaryota"/>
</dbReference>
<dbReference type="PROSITE" id="PS50002">
    <property type="entry name" value="SH3"/>
    <property type="match status" value="1"/>
</dbReference>
<dbReference type="HOGENOM" id="CLU_012978_0_0_1"/>
<dbReference type="EMBL" id="DS235387">
    <property type="protein sequence ID" value="EEB15455.1"/>
    <property type="molecule type" value="Genomic_DNA"/>
</dbReference>
<evidence type="ECO:0000313" key="7">
    <source>
        <dbReference type="Proteomes" id="UP000009046"/>
    </source>
</evidence>
<dbReference type="InParanoid" id="E0VPZ9"/>
<dbReference type="STRING" id="121224.E0VPZ9"/>
<keyword evidence="1 2" id="KW-0728">SH3 domain</keyword>
<evidence type="ECO:0000256" key="2">
    <source>
        <dbReference type="PROSITE-ProRule" id="PRU00192"/>
    </source>
</evidence>
<sequence>MEEKTEVLEMAKALYNFKATIAKTLSFRESDYFIIYQSSTKQKNWWQVINCKAQVGYVPSNYVISVQVLPDFMTKFVDDCIYLLRKESDKAKGCLPSDRQEVLLKLLERKNDVEKLISRRESNTSFTKEMEFSSMVSTCSSVSRISPPLLLNSQTKIKHYPSTPSFLSNAKNDADDDDGGGGGGKKTEILETRSYSSLGQTSGPLTKERSTSRETVSDISGQIGTPFFDSKKTVPTSCSRRESSVEESRSLPSSRKNSQFENEIITKEIVYQIVEQVRCHTELSHDLSKVAVNVVISELQKLMPNSPIFDKILQLVQNPIVAPMPIIEDTHDAKRLKIIFSELTSCKDDAQQRSWMLHEDEAVIVEYVKELTSILMNADSNISRHVISNDQYSGVLALVQYYQMETRWSIRQPLLQALGVLCSLDRAIISIFLSSVLPMELARDMKTNPRNIPRLNYSSLLLTMIFSMGEPMPINHLEHLGSDFIDFLLNHIENPPDTDVEDQVPDLFIALILSYNLQFKNSQDNVVVKSLSQRPVAKVFTEKILLLLNREDDPVRIFEHEPAPRNSILKIFIDIFSHRNTANLFYTNDVKVLIDIIVRQLADLSPDDQRRNQYLQLCKLVMRNSEYSEHHHRKDDLSKCFTRIFCEETEISLKDQQLVREISNEFPQYFK</sequence>
<dbReference type="Proteomes" id="UP000009046">
    <property type="component" value="Unassembled WGS sequence"/>
</dbReference>
<dbReference type="Pfam" id="PF09431">
    <property type="entry name" value="SPIN90_LRD"/>
    <property type="match status" value="1"/>
</dbReference>
<dbReference type="Pfam" id="PF14604">
    <property type="entry name" value="SH3_9"/>
    <property type="match status" value="1"/>
</dbReference>
<feature type="compositionally biased region" description="Basic and acidic residues" evidence="3">
    <location>
        <begin position="239"/>
        <end position="249"/>
    </location>
</feature>
<dbReference type="KEGG" id="phu:Phum_PHUM369520"/>
<dbReference type="EMBL" id="AAZO01004302">
    <property type="status" value="NOT_ANNOTATED_CDS"/>
    <property type="molecule type" value="Genomic_DNA"/>
</dbReference>
<dbReference type="PANTHER" id="PTHR13357:SF1">
    <property type="entry name" value="NCK-INTERACTING PROTEIN WITH SH3 DOMAIN"/>
    <property type="match status" value="1"/>
</dbReference>
<feature type="compositionally biased region" description="Polar residues" evidence="3">
    <location>
        <begin position="162"/>
        <end position="171"/>
    </location>
</feature>
<organism>
    <name type="scientific">Pediculus humanus subsp. corporis</name>
    <name type="common">Body louse</name>
    <dbReference type="NCBI Taxonomy" id="121224"/>
    <lineage>
        <taxon>Eukaryota</taxon>
        <taxon>Metazoa</taxon>
        <taxon>Ecdysozoa</taxon>
        <taxon>Arthropoda</taxon>
        <taxon>Hexapoda</taxon>
        <taxon>Insecta</taxon>
        <taxon>Pterygota</taxon>
        <taxon>Neoptera</taxon>
        <taxon>Paraneoptera</taxon>
        <taxon>Psocodea</taxon>
        <taxon>Troctomorpha</taxon>
        <taxon>Phthiraptera</taxon>
        <taxon>Anoplura</taxon>
        <taxon>Pediculidae</taxon>
        <taxon>Pediculus</taxon>
    </lineage>
</organism>
<dbReference type="InterPro" id="IPR001452">
    <property type="entry name" value="SH3_domain"/>
</dbReference>
<feature type="domain" description="SH3" evidence="4">
    <location>
        <begin position="6"/>
        <end position="68"/>
    </location>
</feature>
<evidence type="ECO:0000256" key="1">
    <source>
        <dbReference type="ARBA" id="ARBA00022443"/>
    </source>
</evidence>
<proteinExistence type="predicted"/>
<evidence type="ECO:0000313" key="6">
    <source>
        <dbReference type="EnsemblMetazoa" id="PHUM369520-PA"/>
    </source>
</evidence>
<keyword evidence="7" id="KW-1185">Reference proteome</keyword>
<dbReference type="PANTHER" id="PTHR13357">
    <property type="entry name" value="SH3 ADAPTER PROTEIN SPIN90 NCK INTERACTING PROTEIN WITH SH3 DOMAIN"/>
    <property type="match status" value="1"/>
</dbReference>
<evidence type="ECO:0000313" key="5">
    <source>
        <dbReference type="EMBL" id="EEB15455.1"/>
    </source>
</evidence>
<protein>
    <recommendedName>
        <fullName evidence="4">SH3 domain-containing protein</fullName>
    </recommendedName>
</protein>
<dbReference type="AlphaFoldDB" id="E0VPZ9"/>
<accession>E0VPZ9</accession>
<dbReference type="SUPFAM" id="SSF50044">
    <property type="entry name" value="SH3-domain"/>
    <property type="match status" value="1"/>
</dbReference>
<reference evidence="6" key="3">
    <citation type="submission" date="2020-05" db="UniProtKB">
        <authorList>
            <consortium name="EnsemblMetazoa"/>
        </authorList>
    </citation>
    <scope>IDENTIFICATION</scope>
    <source>
        <strain evidence="6">USDA</strain>
    </source>
</reference>
<dbReference type="GO" id="GO:0006897">
    <property type="term" value="P:endocytosis"/>
    <property type="evidence" value="ECO:0007669"/>
    <property type="project" value="TreeGrafter"/>
</dbReference>
<feature type="region of interest" description="Disordered" evidence="3">
    <location>
        <begin position="162"/>
        <end position="258"/>
    </location>
</feature>
<dbReference type="InterPro" id="IPR030125">
    <property type="entry name" value="SPIN90/Ldb17"/>
</dbReference>
<dbReference type="GO" id="GO:0071933">
    <property type="term" value="F:Arp2/3 complex binding"/>
    <property type="evidence" value="ECO:0007669"/>
    <property type="project" value="TreeGrafter"/>
</dbReference>
<feature type="compositionally biased region" description="Basic and acidic residues" evidence="3">
    <location>
        <begin position="206"/>
        <end position="216"/>
    </location>
</feature>
<evidence type="ECO:0000259" key="4">
    <source>
        <dbReference type="PROSITE" id="PS50002"/>
    </source>
</evidence>
<dbReference type="SMART" id="SM00326">
    <property type="entry name" value="SH3"/>
    <property type="match status" value="1"/>
</dbReference>
<dbReference type="CTD" id="8233574"/>
<gene>
    <name evidence="6" type="primary">8233574</name>
    <name evidence="5" type="ORF">Phum_PHUM369520</name>
</gene>
<dbReference type="OrthoDB" id="445362at2759"/>
<name>E0VPZ9_PEDHC</name>
<evidence type="ECO:0000256" key="3">
    <source>
        <dbReference type="SAM" id="MobiDB-lite"/>
    </source>
</evidence>
<reference evidence="5" key="1">
    <citation type="submission" date="2007-04" db="EMBL/GenBank/DDBJ databases">
        <title>Annotation of Pediculus humanus corporis strain USDA.</title>
        <authorList>
            <person name="Kirkness E."/>
            <person name="Hannick L."/>
            <person name="Hass B."/>
            <person name="Bruggner R."/>
            <person name="Lawson D."/>
            <person name="Bidwell S."/>
            <person name="Joardar V."/>
            <person name="Caler E."/>
            <person name="Walenz B."/>
            <person name="Inman J."/>
            <person name="Schobel S."/>
            <person name="Galinsky K."/>
            <person name="Amedeo P."/>
            <person name="Strausberg R."/>
        </authorList>
    </citation>
    <scope>NUCLEOTIDE SEQUENCE</scope>
    <source>
        <strain evidence="5">USDA</strain>
    </source>
</reference>
<dbReference type="InterPro" id="IPR018556">
    <property type="entry name" value="SPIN90/Ldb17_LRD"/>
</dbReference>
<dbReference type="Gene3D" id="2.30.30.40">
    <property type="entry name" value="SH3 Domains"/>
    <property type="match status" value="1"/>
</dbReference>
<dbReference type="EnsemblMetazoa" id="PHUM369520-RA">
    <property type="protein sequence ID" value="PHUM369520-PA"/>
    <property type="gene ID" value="PHUM369520"/>
</dbReference>
<dbReference type="VEuPathDB" id="VectorBase:PHUM369520"/>
<dbReference type="InterPro" id="IPR036028">
    <property type="entry name" value="SH3-like_dom_sf"/>
</dbReference>
<reference evidence="5" key="2">
    <citation type="submission" date="2007-04" db="EMBL/GenBank/DDBJ databases">
        <title>The genome of the human body louse.</title>
        <authorList>
            <consortium name="The Human Body Louse Genome Consortium"/>
            <person name="Kirkness E."/>
            <person name="Walenz B."/>
            <person name="Hass B."/>
            <person name="Bruggner R."/>
            <person name="Strausberg R."/>
        </authorList>
    </citation>
    <scope>NUCLEOTIDE SEQUENCE</scope>
    <source>
        <strain evidence="5">USDA</strain>
    </source>
</reference>
<feature type="compositionally biased region" description="Polar residues" evidence="3">
    <location>
        <begin position="193"/>
        <end position="204"/>
    </location>
</feature>
<dbReference type="GeneID" id="8233574"/>
<dbReference type="RefSeq" id="XP_002428193.1">
    <property type="nucleotide sequence ID" value="XM_002428148.1"/>
</dbReference>
<dbReference type="OMA" id="CFARIFC"/>
<dbReference type="FunCoup" id="E0VPZ9">
    <property type="interactions" value="59"/>
</dbReference>